<keyword evidence="3" id="KW-1185">Reference proteome</keyword>
<evidence type="ECO:0000313" key="3">
    <source>
        <dbReference type="Proteomes" id="UP001163046"/>
    </source>
</evidence>
<reference evidence="2" key="1">
    <citation type="submission" date="2023-01" db="EMBL/GenBank/DDBJ databases">
        <title>Genome assembly of the deep-sea coral Lophelia pertusa.</title>
        <authorList>
            <person name="Herrera S."/>
            <person name="Cordes E."/>
        </authorList>
    </citation>
    <scope>NUCLEOTIDE SEQUENCE</scope>
    <source>
        <strain evidence="2">USNM1676648</strain>
        <tissue evidence="2">Polyp</tissue>
    </source>
</reference>
<feature type="compositionally biased region" description="Basic and acidic residues" evidence="1">
    <location>
        <begin position="1"/>
        <end position="12"/>
    </location>
</feature>
<feature type="region of interest" description="Disordered" evidence="1">
    <location>
        <begin position="152"/>
        <end position="173"/>
    </location>
</feature>
<dbReference type="OrthoDB" id="10020858at2759"/>
<dbReference type="Proteomes" id="UP001163046">
    <property type="component" value="Unassembled WGS sequence"/>
</dbReference>
<sequence length="483" mass="54384">MEIEDESPHSTEAEGVENPNNSIDDGGPLEVSALSTKDDEDKKDGENIDDDDDDDDEMPPKITMEDLADDLDSTEENSSDHGTDSPHMKFVELTPRERQVPEKAVTEAMDAESNGSEGMSIEHPKLPNESNMQVEDIGSNFSQEPMAKSYDHRNEYSRHPSGHHAASSHRNWQTKDYSTAESYHRSSHLDELDDDVIMMKAKAALRRANRFSPTKGASSCSSDPHSLTLSDLSLSVSTAWEPVRMSTPLVPQPCVSSNYRSHIRDHDSHYGYRSVSRSHKFDSAGVTYGEESGLGRSGGEMSSHHFHGVSGKRLSPAVEDIIRTRRKMQGGFEGRYPLSAPWNKSSSPLFTSKYDSKWHLSRTHPMSYVEWKALYWRPQRDNHYYHTNQYGYESDFKRSSWPPRPNSSKLIYGSRPLSPPVTFPPAKVPRAVPGGFVSKIALPSYQDSSDSGYSDWQRSASRWENAVRSQHSSMGYAGEFRYY</sequence>
<organism evidence="2 3">
    <name type="scientific">Desmophyllum pertusum</name>
    <dbReference type="NCBI Taxonomy" id="174260"/>
    <lineage>
        <taxon>Eukaryota</taxon>
        <taxon>Metazoa</taxon>
        <taxon>Cnidaria</taxon>
        <taxon>Anthozoa</taxon>
        <taxon>Hexacorallia</taxon>
        <taxon>Scleractinia</taxon>
        <taxon>Caryophylliina</taxon>
        <taxon>Caryophylliidae</taxon>
        <taxon>Desmophyllum</taxon>
    </lineage>
</organism>
<feature type="region of interest" description="Disordered" evidence="1">
    <location>
        <begin position="1"/>
        <end position="102"/>
    </location>
</feature>
<dbReference type="AlphaFoldDB" id="A0A9W9YZM0"/>
<dbReference type="EMBL" id="MU826836">
    <property type="protein sequence ID" value="KAJ7372422.1"/>
    <property type="molecule type" value="Genomic_DNA"/>
</dbReference>
<name>A0A9W9YZM0_9CNID</name>
<accession>A0A9W9YZM0</accession>
<evidence type="ECO:0000256" key="1">
    <source>
        <dbReference type="SAM" id="MobiDB-lite"/>
    </source>
</evidence>
<feature type="compositionally biased region" description="Acidic residues" evidence="1">
    <location>
        <begin position="66"/>
        <end position="77"/>
    </location>
</feature>
<feature type="compositionally biased region" description="Basic and acidic residues" evidence="1">
    <location>
        <begin position="78"/>
        <end position="102"/>
    </location>
</feature>
<feature type="compositionally biased region" description="Basic and acidic residues" evidence="1">
    <location>
        <begin position="36"/>
        <end position="46"/>
    </location>
</feature>
<feature type="compositionally biased region" description="Acidic residues" evidence="1">
    <location>
        <begin position="47"/>
        <end position="57"/>
    </location>
</feature>
<comment type="caution">
    <text evidence="2">The sequence shown here is derived from an EMBL/GenBank/DDBJ whole genome shotgun (WGS) entry which is preliminary data.</text>
</comment>
<gene>
    <name evidence="2" type="ORF">OS493_018925</name>
</gene>
<protein>
    <submittedName>
        <fullName evidence="2">Uncharacterized protein</fullName>
    </submittedName>
</protein>
<proteinExistence type="predicted"/>
<evidence type="ECO:0000313" key="2">
    <source>
        <dbReference type="EMBL" id="KAJ7372422.1"/>
    </source>
</evidence>